<protein>
    <submittedName>
        <fullName evidence="4">BZIP domain-containing protein</fullName>
    </submittedName>
</protein>
<evidence type="ECO:0000256" key="1">
    <source>
        <dbReference type="SAM" id="SignalP"/>
    </source>
</evidence>
<accession>A0A090KX77</accession>
<keyword evidence="3" id="KW-1185">Reference proteome</keyword>
<evidence type="ECO:0000313" key="2">
    <source>
        <dbReference type="EMBL" id="CEF60477.1"/>
    </source>
</evidence>
<name>A0A090KX77_STRRB</name>
<evidence type="ECO:0000313" key="5">
    <source>
        <dbReference type="WormBase" id="SRAE_X000221600"/>
    </source>
</evidence>
<dbReference type="CTD" id="36385287"/>
<dbReference type="AlphaFoldDB" id="A0A090KX77"/>
<keyword evidence="1" id="KW-0732">Signal</keyword>
<organism evidence="2">
    <name type="scientific">Strongyloides ratti</name>
    <name type="common">Parasitic roundworm</name>
    <dbReference type="NCBI Taxonomy" id="34506"/>
    <lineage>
        <taxon>Eukaryota</taxon>
        <taxon>Metazoa</taxon>
        <taxon>Ecdysozoa</taxon>
        <taxon>Nematoda</taxon>
        <taxon>Chromadorea</taxon>
        <taxon>Rhabditida</taxon>
        <taxon>Tylenchina</taxon>
        <taxon>Panagrolaimomorpha</taxon>
        <taxon>Strongyloidoidea</taxon>
        <taxon>Strongyloididae</taxon>
        <taxon>Strongyloides</taxon>
    </lineage>
</organism>
<evidence type="ECO:0000313" key="4">
    <source>
        <dbReference type="WBParaSite" id="SRAE_X000221600.1"/>
    </source>
</evidence>
<dbReference type="EMBL" id="LN609399">
    <property type="protein sequence ID" value="CEF60477.1"/>
    <property type="molecule type" value="Genomic_DNA"/>
</dbReference>
<feature type="signal peptide" evidence="1">
    <location>
        <begin position="1"/>
        <end position="24"/>
    </location>
</feature>
<dbReference type="Proteomes" id="UP000035682">
    <property type="component" value="Unplaced"/>
</dbReference>
<dbReference type="GeneID" id="36385287"/>
<reference evidence="3" key="2">
    <citation type="submission" date="2014-09" db="EMBL/GenBank/DDBJ databases">
        <authorList>
            <person name="Martin A.A."/>
        </authorList>
    </citation>
    <scope>NUCLEOTIDE SEQUENCE</scope>
    <source>
        <strain evidence="3">ED321</strain>
    </source>
</reference>
<gene>
    <name evidence="2 4 5" type="ORF">SRAE_X000221600</name>
</gene>
<sequence>MNYLSSFTLFILLILLFCFKSLEISDKNLIDSLNIENVPVPVALNDEEDNHIIQKRQRRSRRQRRARRNRRALIASINVITVQLATLGQQLSSLQAQVSNLATTTTTAAPTAGR</sequence>
<reference evidence="4" key="3">
    <citation type="submission" date="2020-12" db="UniProtKB">
        <authorList>
            <consortium name="WormBaseParasite"/>
        </authorList>
    </citation>
    <scope>IDENTIFICATION</scope>
</reference>
<dbReference type="WBParaSite" id="SRAE_X000221600.1">
    <property type="protein sequence ID" value="SRAE_X000221600.1"/>
    <property type="gene ID" value="WBGene00267793"/>
</dbReference>
<dbReference type="RefSeq" id="XP_024499686.1">
    <property type="nucleotide sequence ID" value="XM_024645240.1"/>
</dbReference>
<evidence type="ECO:0000313" key="3">
    <source>
        <dbReference type="Proteomes" id="UP000035682"/>
    </source>
</evidence>
<feature type="chain" id="PRO_5015030239" evidence="1">
    <location>
        <begin position="25"/>
        <end position="114"/>
    </location>
</feature>
<proteinExistence type="predicted"/>
<dbReference type="WormBase" id="SRAE_X000221600">
    <property type="protein sequence ID" value="SRP04600"/>
    <property type="gene ID" value="WBGene00267793"/>
</dbReference>
<reference evidence="2" key="1">
    <citation type="submission" date="2014-09" db="EMBL/GenBank/DDBJ databases">
        <authorList>
            <person name="Aslett A.Martin."/>
        </authorList>
    </citation>
    <scope>NUCLEOTIDE SEQUENCE</scope>
    <source>
        <strain evidence="2">ED321 Heterogonic</strain>
    </source>
</reference>